<dbReference type="EMBL" id="JAHLQI010000002">
    <property type="protein sequence ID" value="MBU5490049.1"/>
    <property type="molecule type" value="Genomic_DNA"/>
</dbReference>
<keyword evidence="1" id="KW-0812">Transmembrane</keyword>
<dbReference type="Pfam" id="PF03419">
    <property type="entry name" value="Peptidase_U4"/>
    <property type="match status" value="1"/>
</dbReference>
<evidence type="ECO:0000313" key="3">
    <source>
        <dbReference type="Proteomes" id="UP000783588"/>
    </source>
</evidence>
<accession>A0ABS6EQS7</accession>
<feature type="transmembrane region" description="Helical" evidence="1">
    <location>
        <begin position="82"/>
        <end position="104"/>
    </location>
</feature>
<proteinExistence type="predicted"/>
<keyword evidence="3" id="KW-1185">Reference proteome</keyword>
<evidence type="ECO:0000313" key="2">
    <source>
        <dbReference type="EMBL" id="MBU5490049.1"/>
    </source>
</evidence>
<feature type="transmembrane region" description="Helical" evidence="1">
    <location>
        <begin position="37"/>
        <end position="62"/>
    </location>
</feature>
<sequence>MRVVYLDVLFALNFAMDYCILRCVSALSGRPAAVWRLSLAAGLGALYAGGCIVIPVLSTLPVRMAAGAVMAGTAFSIRQVRLLVRQTLLLLLVAFVFGGAVTALEQMSGTRLMQGGVLVAQVSRRVLFASALLAYGLSCFVFRNQAKSNRPRGERVSICCEGKQAQIFLLVDSGNTLCDPMTGKPVLLLTRDAAIRILPEQQRFVPRELKQDNAAELVQQAQRSGLTGWRLVSFHSVGGGGLLPCFHPDAVRRANGTAYDCMTAISAADICSGEFDGLIEP</sequence>
<name>A0ABS6EQS7_9FIRM</name>
<feature type="transmembrane region" description="Helical" evidence="1">
    <location>
        <begin position="124"/>
        <end position="142"/>
    </location>
</feature>
<gene>
    <name evidence="2" type="ORF">KQI75_05355</name>
</gene>
<dbReference type="Proteomes" id="UP000783588">
    <property type="component" value="Unassembled WGS sequence"/>
</dbReference>
<evidence type="ECO:0000256" key="1">
    <source>
        <dbReference type="SAM" id="Phobius"/>
    </source>
</evidence>
<comment type="caution">
    <text evidence="2">The sequence shown here is derived from an EMBL/GenBank/DDBJ whole genome shotgun (WGS) entry which is preliminary data.</text>
</comment>
<protein>
    <submittedName>
        <fullName evidence="2">Sigma-E processing peptidase SpoIIGA</fullName>
    </submittedName>
</protein>
<organism evidence="2 3">
    <name type="scientific">Butyricicoccus intestinisimiae</name>
    <dbReference type="NCBI Taxonomy" id="2841509"/>
    <lineage>
        <taxon>Bacteria</taxon>
        <taxon>Bacillati</taxon>
        <taxon>Bacillota</taxon>
        <taxon>Clostridia</taxon>
        <taxon>Eubacteriales</taxon>
        <taxon>Butyricicoccaceae</taxon>
        <taxon>Butyricicoccus</taxon>
    </lineage>
</organism>
<dbReference type="RefSeq" id="WP_216469696.1">
    <property type="nucleotide sequence ID" value="NZ_JAHLQI010000002.1"/>
</dbReference>
<keyword evidence="1" id="KW-1133">Transmembrane helix</keyword>
<dbReference type="InterPro" id="IPR005081">
    <property type="entry name" value="SpoIIGA"/>
</dbReference>
<reference evidence="2 3" key="1">
    <citation type="submission" date="2021-06" db="EMBL/GenBank/DDBJ databases">
        <authorList>
            <person name="Sun Q."/>
            <person name="Li D."/>
        </authorList>
    </citation>
    <scope>NUCLEOTIDE SEQUENCE [LARGE SCALE GENOMIC DNA]</scope>
    <source>
        <strain evidence="2 3">MSJd-7</strain>
    </source>
</reference>
<keyword evidence="1" id="KW-0472">Membrane</keyword>